<evidence type="ECO:0000256" key="2">
    <source>
        <dbReference type="ARBA" id="ARBA00022692"/>
    </source>
</evidence>
<dbReference type="PANTHER" id="PTHR47549:SF2">
    <property type="entry name" value="GOLGI APPARATUS MEMBRANE PROTEIN TVP38"/>
    <property type="match status" value="1"/>
</dbReference>
<evidence type="ECO:0000313" key="7">
    <source>
        <dbReference type="EMBL" id="EJT49112.1"/>
    </source>
</evidence>
<dbReference type="InterPro" id="IPR051076">
    <property type="entry name" value="Golgi_membrane_TVP38/TMEM64"/>
</dbReference>
<evidence type="ECO:0000256" key="6">
    <source>
        <dbReference type="SAM" id="Phobius"/>
    </source>
</evidence>
<proteinExistence type="predicted"/>
<evidence type="ECO:0000256" key="3">
    <source>
        <dbReference type="ARBA" id="ARBA00022989"/>
    </source>
</evidence>
<sequence>MAADARLVPVLDGRGRDCGLGANASREGGVPPRPRDLEEGEELAFLDKVEVGAVAPAANGGGLELFGSPGSLIIKHLTPVVEELRKVKYGWVLAILGLVVLNFPPLMGSELLMVACGVVWGKWGYPIVAVGTILGEMANFTVWSTCCSARAEKFSRKSLNYACLRRVIDDGGLFPAWVIPQANAQPAKFLLAIILSLPKQFVAVYLGVLLINGDQTDTSRILSRAVVCTGVLFTLASFWYLQNSMVAVRKSVILGMRADLARRGIVEPPPDTPLTPALHSLGPHAPGPHTPGSHGLHTPAPTTPDTSHFLLTPETPTDHRDHT</sequence>
<feature type="transmembrane region" description="Helical" evidence="6">
    <location>
        <begin position="221"/>
        <end position="241"/>
    </location>
</feature>
<feature type="transmembrane region" description="Helical" evidence="6">
    <location>
        <begin position="89"/>
        <end position="107"/>
    </location>
</feature>
<reference evidence="7 8" key="1">
    <citation type="journal article" date="2012" name="Eukaryot. Cell">
        <title>Draft genome sequence of CBS 2479, the standard type strain of Trichosporon asahii.</title>
        <authorList>
            <person name="Yang R.Y."/>
            <person name="Li H.T."/>
            <person name="Zhu H."/>
            <person name="Zhou G.P."/>
            <person name="Wang M."/>
            <person name="Wang L."/>
        </authorList>
    </citation>
    <scope>NUCLEOTIDE SEQUENCE [LARGE SCALE GENOMIC DNA]</scope>
    <source>
        <strain evidence="8">ATCC 90039 / CBS 2479 / JCM 2466 / KCTC 7840 / NCYC 2677 / UAMH 7654</strain>
    </source>
</reference>
<dbReference type="VEuPathDB" id="FungiDB:A1Q1_01761"/>
<dbReference type="RefSeq" id="XP_014180275.1">
    <property type="nucleotide sequence ID" value="XM_014324800.1"/>
</dbReference>
<evidence type="ECO:0000256" key="4">
    <source>
        <dbReference type="ARBA" id="ARBA00023136"/>
    </source>
</evidence>
<organism evidence="7 8">
    <name type="scientific">Trichosporon asahii var. asahii (strain ATCC 90039 / CBS 2479 / JCM 2466 / KCTC 7840 / NBRC 103889/ NCYC 2677 / UAMH 7654)</name>
    <name type="common">Yeast</name>
    <dbReference type="NCBI Taxonomy" id="1186058"/>
    <lineage>
        <taxon>Eukaryota</taxon>
        <taxon>Fungi</taxon>
        <taxon>Dikarya</taxon>
        <taxon>Basidiomycota</taxon>
        <taxon>Agaricomycotina</taxon>
        <taxon>Tremellomycetes</taxon>
        <taxon>Trichosporonales</taxon>
        <taxon>Trichosporonaceae</taxon>
        <taxon>Trichosporon</taxon>
    </lineage>
</organism>
<dbReference type="GeneID" id="25985275"/>
<dbReference type="HOGENOM" id="CLU_861040_0_0_1"/>
<evidence type="ECO:0008006" key="9">
    <source>
        <dbReference type="Google" id="ProtNLM"/>
    </source>
</evidence>
<keyword evidence="3 6" id="KW-1133">Transmembrane helix</keyword>
<accession>J6F1S3</accession>
<dbReference type="GO" id="GO:0012505">
    <property type="term" value="C:endomembrane system"/>
    <property type="evidence" value="ECO:0007669"/>
    <property type="project" value="UniProtKB-SubCell"/>
</dbReference>
<dbReference type="OrthoDB" id="166803at2759"/>
<dbReference type="EMBL" id="ALBS01000178">
    <property type="protein sequence ID" value="EJT49112.1"/>
    <property type="molecule type" value="Genomic_DNA"/>
</dbReference>
<dbReference type="KEGG" id="tasa:A1Q1_01761"/>
<evidence type="ECO:0000313" key="8">
    <source>
        <dbReference type="Proteomes" id="UP000002748"/>
    </source>
</evidence>
<feature type="transmembrane region" description="Helical" evidence="6">
    <location>
        <begin position="189"/>
        <end position="209"/>
    </location>
</feature>
<comment type="subcellular location">
    <subcellularLocation>
        <location evidence="1">Endomembrane system</location>
        <topology evidence="1">Multi-pass membrane protein</topology>
    </subcellularLocation>
</comment>
<comment type="caution">
    <text evidence="7">The sequence shown here is derived from an EMBL/GenBank/DDBJ whole genome shotgun (WGS) entry which is preliminary data.</text>
</comment>
<feature type="region of interest" description="Disordered" evidence="5">
    <location>
        <begin position="265"/>
        <end position="323"/>
    </location>
</feature>
<evidence type="ECO:0000256" key="1">
    <source>
        <dbReference type="ARBA" id="ARBA00004127"/>
    </source>
</evidence>
<keyword evidence="2 6" id="KW-0812">Transmembrane</keyword>
<dbReference type="PANTHER" id="PTHR47549">
    <property type="entry name" value="GOLGI APPARATUS MEMBRANE PROTEIN TVP38-RELATED"/>
    <property type="match status" value="1"/>
</dbReference>
<dbReference type="Proteomes" id="UP000002748">
    <property type="component" value="Unassembled WGS sequence"/>
</dbReference>
<dbReference type="AlphaFoldDB" id="J6F1S3"/>
<protein>
    <recommendedName>
        <fullName evidence="9">Golgi apparatus membrane protein TVP38</fullName>
    </recommendedName>
</protein>
<keyword evidence="4 6" id="KW-0472">Membrane</keyword>
<gene>
    <name evidence="7" type="ORF">A1Q1_01761</name>
</gene>
<name>J6F1S3_TRIAS</name>
<evidence type="ECO:0000256" key="5">
    <source>
        <dbReference type="SAM" id="MobiDB-lite"/>
    </source>
</evidence>
<feature type="transmembrane region" description="Helical" evidence="6">
    <location>
        <begin position="127"/>
        <end position="149"/>
    </location>
</feature>